<gene>
    <name evidence="1" type="ordered locus">Murru_2473</name>
</gene>
<protein>
    <submittedName>
        <fullName evidence="1">Uncharacterized protein</fullName>
    </submittedName>
</protein>
<dbReference type="HOGENOM" id="CLU_194474_0_0_10"/>
<dbReference type="EMBL" id="CP002999">
    <property type="protein sequence ID" value="AEM71511.1"/>
    <property type="molecule type" value="Genomic_DNA"/>
</dbReference>
<dbReference type="Proteomes" id="UP000008908">
    <property type="component" value="Chromosome"/>
</dbReference>
<reference evidence="1 2" key="2">
    <citation type="journal article" date="2012" name="Stand. Genomic Sci.">
        <title>Complete genome sequence of the facultatively anaerobic, appendaged bacterium Muricauda ruestringensis type strain (B1(T)).</title>
        <authorList>
            <person name="Huntemann M."/>
            <person name="Teshima H."/>
            <person name="Lapidus A."/>
            <person name="Nolan M."/>
            <person name="Lucas S."/>
            <person name="Hammon N."/>
            <person name="Deshpande S."/>
            <person name="Cheng J.F."/>
            <person name="Tapia R."/>
            <person name="Goodwin L.A."/>
            <person name="Pitluck S."/>
            <person name="Liolios K."/>
            <person name="Pagani I."/>
            <person name="Ivanova N."/>
            <person name="Mavromatis K."/>
            <person name="Mikhailova N."/>
            <person name="Pati A."/>
            <person name="Chen A."/>
            <person name="Palaniappan K."/>
            <person name="Land M."/>
            <person name="Hauser L."/>
            <person name="Pan C."/>
            <person name="Brambilla E.M."/>
            <person name="Rohde M."/>
            <person name="Spring S."/>
            <person name="Goker M."/>
            <person name="Detter J.C."/>
            <person name="Bristow J."/>
            <person name="Eisen J.A."/>
            <person name="Markowitz V."/>
            <person name="Hugenholtz P."/>
            <person name="Kyrpides N.C."/>
            <person name="Klenk H.P."/>
            <person name="Woyke T."/>
        </authorList>
    </citation>
    <scope>NUCLEOTIDE SEQUENCE [LARGE SCALE GENOMIC DNA]</scope>
    <source>
        <strain evidence="2">DSM 13258 / LMG 19739 / B1</strain>
    </source>
</reference>
<dbReference type="AlphaFoldDB" id="G2PPT3"/>
<reference evidence="2" key="1">
    <citation type="submission" date="2011-08" db="EMBL/GenBank/DDBJ databases">
        <title>The complete genome of Muricauda ruestringensis DSM 13258.</title>
        <authorList>
            <person name="Lucas S."/>
            <person name="Han J."/>
            <person name="Lapidus A."/>
            <person name="Bruce D."/>
            <person name="Goodwin L."/>
            <person name="Pitluck S."/>
            <person name="Peters L."/>
            <person name="Kyrpides N."/>
            <person name="Mavromatis K."/>
            <person name="Ivanova N."/>
            <person name="Ovchinnikova G."/>
            <person name="Teshima H."/>
            <person name="Detter J.C."/>
            <person name="Tapia R."/>
            <person name="Han C."/>
            <person name="Land M."/>
            <person name="Hauser L."/>
            <person name="Markowitz V."/>
            <person name="Cheng J.-F."/>
            <person name="Hugenholtz P."/>
            <person name="Woyke T."/>
            <person name="Wu D."/>
            <person name="Spring S."/>
            <person name="Schroeder M."/>
            <person name="Brambilla E."/>
            <person name="Klenk H.-P."/>
            <person name="Eisen J.A."/>
        </authorList>
    </citation>
    <scope>NUCLEOTIDE SEQUENCE [LARGE SCALE GENOMIC DNA]</scope>
    <source>
        <strain evidence="2">DSM 13258 / LMG 19739 / B1</strain>
    </source>
</reference>
<evidence type="ECO:0000313" key="1">
    <source>
        <dbReference type="EMBL" id="AEM71511.1"/>
    </source>
</evidence>
<dbReference type="KEGG" id="mrs:Murru_2473"/>
<keyword evidence="2" id="KW-1185">Reference proteome</keyword>
<accession>G2PPT3</accession>
<name>G2PPT3_ALLRU</name>
<proteinExistence type="predicted"/>
<evidence type="ECO:0000313" key="2">
    <source>
        <dbReference type="Proteomes" id="UP000008908"/>
    </source>
</evidence>
<dbReference type="STRING" id="886377.Murru_2473"/>
<dbReference type="eggNOG" id="ENOG5032XB3">
    <property type="taxonomic scope" value="Bacteria"/>
</dbReference>
<sequence>MEMIHINFNDLDDSAQQRLIALSKRDVEAKFGKQLRSYAKTQFSNYDKLLEQEAIRNLYNYRYSFKI</sequence>
<organism evidence="1 2">
    <name type="scientific">Allomuricauda ruestringensis (strain DSM 13258 / CIP 107369 / LMG 19739 / B1)</name>
    <name type="common">Muricauda ruestringensis</name>
    <dbReference type="NCBI Taxonomy" id="886377"/>
    <lineage>
        <taxon>Bacteria</taxon>
        <taxon>Pseudomonadati</taxon>
        <taxon>Bacteroidota</taxon>
        <taxon>Flavobacteriia</taxon>
        <taxon>Flavobacteriales</taxon>
        <taxon>Flavobacteriaceae</taxon>
        <taxon>Flagellimonas</taxon>
    </lineage>
</organism>